<accession>A0A381S5W8</accession>
<dbReference type="EMBL" id="UINC01002631">
    <property type="protein sequence ID" value="SUZ98711.1"/>
    <property type="molecule type" value="Genomic_DNA"/>
</dbReference>
<dbReference type="Gene3D" id="3.80.30.30">
    <property type="match status" value="1"/>
</dbReference>
<dbReference type="AlphaFoldDB" id="A0A381S5W8"/>
<name>A0A381S5W8_9ZZZZ</name>
<protein>
    <recommendedName>
        <fullName evidence="2">Radical SAM core domain-containing protein</fullName>
    </recommendedName>
</protein>
<proteinExistence type="predicted"/>
<dbReference type="GO" id="GO:1904047">
    <property type="term" value="F:S-adenosyl-L-methionine binding"/>
    <property type="evidence" value="ECO:0007669"/>
    <property type="project" value="TreeGrafter"/>
</dbReference>
<dbReference type="GO" id="GO:0042601">
    <property type="term" value="C:endospore-forming forespore"/>
    <property type="evidence" value="ECO:0007669"/>
    <property type="project" value="TreeGrafter"/>
</dbReference>
<dbReference type="GO" id="GO:0003913">
    <property type="term" value="F:DNA photolyase activity"/>
    <property type="evidence" value="ECO:0007669"/>
    <property type="project" value="TreeGrafter"/>
</dbReference>
<dbReference type="Gene3D" id="3.40.50.12110">
    <property type="match status" value="1"/>
</dbReference>
<dbReference type="InterPro" id="IPR049539">
    <property type="entry name" value="SPL"/>
</dbReference>
<sequence>MQNKTTGYKALTAVYQPDAVFVEHNSKDYSLTREILSRLSHVPVYEIEDIGQLEKEFKVSRSDVFGEGKKNLVLSRFNGSFLKKCPGASPGMVCCNYYVVNLSKNCIYDCSYCFLQDFLNNNPLQVAYVNVEDLFLELEKVFTQFPDRAFRVGTGEITDSLALDALIPYSQQLIPFFNRQKNALLELKTKSDRIENLLDQPDPTNVIVSWSINPQQVIDLEEKGTPSLENRLYAASLCVKKGYRVGFHLDPIILTPGWEKLYRELIEMLFDFIPASRMEWVSLGSFRYQSSLKPIIKSRHPETLLFTGEHLPGKDGKFRYLRPLRNNAYETVRGFLQEKSKELNIYLCMETKEIWEGVTGKSPRNDEKLDTFFDL</sequence>
<dbReference type="GO" id="GO:0051539">
    <property type="term" value="F:4 iron, 4 sulfur cluster binding"/>
    <property type="evidence" value="ECO:0007669"/>
    <property type="project" value="TreeGrafter"/>
</dbReference>
<organism evidence="1">
    <name type="scientific">marine metagenome</name>
    <dbReference type="NCBI Taxonomy" id="408172"/>
    <lineage>
        <taxon>unclassified sequences</taxon>
        <taxon>metagenomes</taxon>
        <taxon>ecological metagenomes</taxon>
    </lineage>
</organism>
<gene>
    <name evidence="1" type="ORF">METZ01_LOCUS51565</name>
</gene>
<dbReference type="Pfam" id="PF20903">
    <property type="entry name" value="SPL"/>
    <property type="match status" value="1"/>
</dbReference>
<dbReference type="PANTHER" id="PTHR37822">
    <property type="entry name" value="SPORE PHOTOPRODUCT LYASE-RELATED"/>
    <property type="match status" value="1"/>
</dbReference>
<dbReference type="PANTHER" id="PTHR37822:SF2">
    <property type="entry name" value="SPORE PHOTOPRODUCT LYASE"/>
    <property type="match status" value="1"/>
</dbReference>
<evidence type="ECO:0008006" key="2">
    <source>
        <dbReference type="Google" id="ProtNLM"/>
    </source>
</evidence>
<reference evidence="1" key="1">
    <citation type="submission" date="2018-05" db="EMBL/GenBank/DDBJ databases">
        <authorList>
            <person name="Lanie J.A."/>
            <person name="Ng W.-L."/>
            <person name="Kazmierczak K.M."/>
            <person name="Andrzejewski T.M."/>
            <person name="Davidsen T.M."/>
            <person name="Wayne K.J."/>
            <person name="Tettelin H."/>
            <person name="Glass J.I."/>
            <person name="Rusch D."/>
            <person name="Podicherti R."/>
            <person name="Tsui H.-C.T."/>
            <person name="Winkler M.E."/>
        </authorList>
    </citation>
    <scope>NUCLEOTIDE SEQUENCE</scope>
</reference>
<evidence type="ECO:0000313" key="1">
    <source>
        <dbReference type="EMBL" id="SUZ98711.1"/>
    </source>
</evidence>